<dbReference type="CDD" id="cd01647">
    <property type="entry name" value="RT_LTR"/>
    <property type="match status" value="1"/>
</dbReference>
<evidence type="ECO:0000313" key="4">
    <source>
        <dbReference type="Proteomes" id="UP000215335"/>
    </source>
</evidence>
<dbReference type="InterPro" id="IPR043128">
    <property type="entry name" value="Rev_trsase/Diguanyl_cyclase"/>
</dbReference>
<dbReference type="PROSITE" id="PS50878">
    <property type="entry name" value="RT_POL"/>
    <property type="match status" value="1"/>
</dbReference>
<keyword evidence="4" id="KW-1185">Reference proteome</keyword>
<dbReference type="SUPFAM" id="SSF56672">
    <property type="entry name" value="DNA/RNA polymerases"/>
    <property type="match status" value="1"/>
</dbReference>
<dbReference type="Pfam" id="PF00078">
    <property type="entry name" value="RVT_1"/>
    <property type="match status" value="1"/>
</dbReference>
<comment type="caution">
    <text evidence="3">The sequence shown here is derived from an EMBL/GenBank/DDBJ whole genome shotgun (WGS) entry which is preliminary data.</text>
</comment>
<dbReference type="AlphaFoldDB" id="A0A232EJ89"/>
<dbReference type="OrthoDB" id="430238at2759"/>
<dbReference type="PANTHER" id="PTHR24559:SF444">
    <property type="entry name" value="REVERSE TRANSCRIPTASE DOMAIN-CONTAINING PROTEIN"/>
    <property type="match status" value="1"/>
</dbReference>
<feature type="compositionally biased region" description="Basic and acidic residues" evidence="1">
    <location>
        <begin position="359"/>
        <end position="368"/>
    </location>
</feature>
<dbReference type="Proteomes" id="UP000215335">
    <property type="component" value="Unassembled WGS sequence"/>
</dbReference>
<proteinExistence type="predicted"/>
<feature type="region of interest" description="Disordered" evidence="1">
    <location>
        <begin position="349"/>
        <end position="368"/>
    </location>
</feature>
<dbReference type="InterPro" id="IPR043502">
    <property type="entry name" value="DNA/RNA_pol_sf"/>
</dbReference>
<organism evidence="3 4">
    <name type="scientific">Trichomalopsis sarcophagae</name>
    <dbReference type="NCBI Taxonomy" id="543379"/>
    <lineage>
        <taxon>Eukaryota</taxon>
        <taxon>Metazoa</taxon>
        <taxon>Ecdysozoa</taxon>
        <taxon>Arthropoda</taxon>
        <taxon>Hexapoda</taxon>
        <taxon>Insecta</taxon>
        <taxon>Pterygota</taxon>
        <taxon>Neoptera</taxon>
        <taxon>Endopterygota</taxon>
        <taxon>Hymenoptera</taxon>
        <taxon>Apocrita</taxon>
        <taxon>Proctotrupomorpha</taxon>
        <taxon>Chalcidoidea</taxon>
        <taxon>Pteromalidae</taxon>
        <taxon>Pteromalinae</taxon>
        <taxon>Trichomalopsis</taxon>
    </lineage>
</organism>
<dbReference type="Gene3D" id="3.30.70.270">
    <property type="match status" value="1"/>
</dbReference>
<evidence type="ECO:0000259" key="2">
    <source>
        <dbReference type="PROSITE" id="PS50878"/>
    </source>
</evidence>
<dbReference type="Gene3D" id="3.10.10.10">
    <property type="entry name" value="HIV Type 1 Reverse Transcriptase, subunit A, domain 1"/>
    <property type="match status" value="1"/>
</dbReference>
<accession>A0A232EJ89</accession>
<dbReference type="GO" id="GO:0071897">
    <property type="term" value="P:DNA biosynthetic process"/>
    <property type="evidence" value="ECO:0007669"/>
    <property type="project" value="UniProtKB-ARBA"/>
</dbReference>
<dbReference type="EMBL" id="NNAY01004058">
    <property type="protein sequence ID" value="OXU18430.1"/>
    <property type="molecule type" value="Genomic_DNA"/>
</dbReference>
<evidence type="ECO:0000313" key="3">
    <source>
        <dbReference type="EMBL" id="OXU18430.1"/>
    </source>
</evidence>
<sequence>MHRFEEDKFQDMKRSYTYKSQIMIHKGGQALIIGNNHDFKWHYINKNDERIHVCIEQVNDEDRDDSKSCILEKLEEDTHVKKNSETRSQDEACGRFTLTDVMHPIAAHLTGRLPPKKRTVPTMNFPTTITPRKSVSFRDKNLEQVYKFKPDSPSSELLNGCQDPYSEQNHEIRGLCVISSTPFLERIEGAYRSVMLISPEADEIPRCERVKTLLRLDHLKPSERKAIEKLSTLVFKKKDDSHGNPRYRIVLDYRKLNEVTISDNYPLLNIQDIFDQLGGSTYFTVLDLAPGYYQIPLHPEDRHKTAFTVMNAGFYEWNVCPQGLTSMPATFMRCINRIINNVPMKEEEKPVNSLAVSPEDLRELDSTT</sequence>
<protein>
    <recommendedName>
        <fullName evidence="2">Reverse transcriptase domain-containing protein</fullName>
    </recommendedName>
</protein>
<name>A0A232EJ89_9HYME</name>
<dbReference type="STRING" id="543379.A0A232EJ89"/>
<evidence type="ECO:0000256" key="1">
    <source>
        <dbReference type="SAM" id="MobiDB-lite"/>
    </source>
</evidence>
<dbReference type="InterPro" id="IPR053134">
    <property type="entry name" value="RNA-dir_DNA_polymerase"/>
</dbReference>
<dbReference type="InterPro" id="IPR000477">
    <property type="entry name" value="RT_dom"/>
</dbReference>
<feature type="domain" description="Reverse transcriptase" evidence="2">
    <location>
        <begin position="208"/>
        <end position="368"/>
    </location>
</feature>
<reference evidence="3 4" key="1">
    <citation type="journal article" date="2017" name="Curr. Biol.">
        <title>The Evolution of Venom by Co-option of Single-Copy Genes.</title>
        <authorList>
            <person name="Martinson E.O."/>
            <person name="Mrinalini"/>
            <person name="Kelkar Y.D."/>
            <person name="Chang C.H."/>
            <person name="Werren J.H."/>
        </authorList>
    </citation>
    <scope>NUCLEOTIDE SEQUENCE [LARGE SCALE GENOMIC DNA]</scope>
    <source>
        <strain evidence="3 4">Alberta</strain>
        <tissue evidence="3">Whole body</tissue>
    </source>
</reference>
<dbReference type="PANTHER" id="PTHR24559">
    <property type="entry name" value="TRANSPOSON TY3-I GAG-POL POLYPROTEIN"/>
    <property type="match status" value="1"/>
</dbReference>
<gene>
    <name evidence="3" type="ORF">TSAR_015777</name>
</gene>